<name>A0A6A1V9Q4_9ROSI</name>
<reference evidence="6 7" key="1">
    <citation type="journal article" date="2019" name="Plant Biotechnol. J.">
        <title>The red bayberry genome and genetic basis of sex determination.</title>
        <authorList>
            <person name="Jia H.M."/>
            <person name="Jia H.J."/>
            <person name="Cai Q.L."/>
            <person name="Wang Y."/>
            <person name="Zhao H.B."/>
            <person name="Yang W.F."/>
            <person name="Wang G.Y."/>
            <person name="Li Y.H."/>
            <person name="Zhan D.L."/>
            <person name="Shen Y.T."/>
            <person name="Niu Q.F."/>
            <person name="Chang L."/>
            <person name="Qiu J."/>
            <person name="Zhao L."/>
            <person name="Xie H.B."/>
            <person name="Fu W.Y."/>
            <person name="Jin J."/>
            <person name="Li X.W."/>
            <person name="Jiao Y."/>
            <person name="Zhou C.C."/>
            <person name="Tu T."/>
            <person name="Chai C.Y."/>
            <person name="Gao J.L."/>
            <person name="Fan L.J."/>
            <person name="van de Weg E."/>
            <person name="Wang J.Y."/>
            <person name="Gao Z.S."/>
        </authorList>
    </citation>
    <scope>NUCLEOTIDE SEQUENCE [LARGE SCALE GENOMIC DNA]</scope>
    <source>
        <tissue evidence="6">Leaves</tissue>
    </source>
</reference>
<dbReference type="OrthoDB" id="5836119at2759"/>
<evidence type="ECO:0000256" key="2">
    <source>
        <dbReference type="ARBA" id="ARBA00022478"/>
    </source>
</evidence>
<dbReference type="InterPro" id="IPR007811">
    <property type="entry name" value="RPC4"/>
</dbReference>
<feature type="region of interest" description="Disordered" evidence="5">
    <location>
        <begin position="1"/>
        <end position="33"/>
    </location>
</feature>
<dbReference type="GO" id="GO:0005666">
    <property type="term" value="C:RNA polymerase III complex"/>
    <property type="evidence" value="ECO:0007669"/>
    <property type="project" value="InterPro"/>
</dbReference>
<dbReference type="PANTHER" id="PTHR13408">
    <property type="entry name" value="DNA-DIRECTED RNA POLYMERASE III"/>
    <property type="match status" value="1"/>
</dbReference>
<evidence type="ECO:0000256" key="1">
    <source>
        <dbReference type="ARBA" id="ARBA00004123"/>
    </source>
</evidence>
<dbReference type="PANTHER" id="PTHR13408:SF0">
    <property type="entry name" value="DNA-DIRECTED RNA POLYMERASE III SUBUNIT RPC4"/>
    <property type="match status" value="1"/>
</dbReference>
<keyword evidence="3" id="KW-0804">Transcription</keyword>
<evidence type="ECO:0000313" key="6">
    <source>
        <dbReference type="EMBL" id="KAB1209463.1"/>
    </source>
</evidence>
<evidence type="ECO:0000256" key="3">
    <source>
        <dbReference type="ARBA" id="ARBA00023163"/>
    </source>
</evidence>
<keyword evidence="4" id="KW-0539">Nucleus</keyword>
<comment type="caution">
    <text evidence="6">The sequence shown here is derived from an EMBL/GenBank/DDBJ whole genome shotgun (WGS) entry which is preliminary data.</text>
</comment>
<dbReference type="GO" id="GO:0003677">
    <property type="term" value="F:DNA binding"/>
    <property type="evidence" value="ECO:0007669"/>
    <property type="project" value="InterPro"/>
</dbReference>
<sequence>MEPEPSKGSTAVPRKMRFVPKAPPRRVPKAEVKVEVDEDADANQARELLRRFNEGTMRAKPKVEKKVTPSRVAFGIGGASHSIKSYGVPNTGSSNSSAQGSALKSSAFASGLREKEYKEPWDYYSYYPVTLPLRRPYSGNPELLDEEEFQEDPETVVYDENSVNPAVELGLMEENLEPSMFFLQLPPTMPMIKRSSAADGREVTDSSGPPGDVRTVKKTCPLDELPAGFMGKMLVYKSGAIKLKLGDMLYDVSPGMDCDFARDVVAINTAQKHCSIVGELNKHATVTPDVDSILNSMADL</sequence>
<keyword evidence="7" id="KW-1185">Reference proteome</keyword>
<dbReference type="GO" id="GO:0042797">
    <property type="term" value="P:tRNA transcription by RNA polymerase III"/>
    <property type="evidence" value="ECO:0007669"/>
    <property type="project" value="TreeGrafter"/>
</dbReference>
<dbReference type="EMBL" id="RXIC02000024">
    <property type="protein sequence ID" value="KAB1209463.1"/>
    <property type="molecule type" value="Genomic_DNA"/>
</dbReference>
<dbReference type="AlphaFoldDB" id="A0A6A1V9Q4"/>
<evidence type="ECO:0000256" key="4">
    <source>
        <dbReference type="ARBA" id="ARBA00023242"/>
    </source>
</evidence>
<feature type="compositionally biased region" description="Basic residues" evidence="5">
    <location>
        <begin position="14"/>
        <end position="27"/>
    </location>
</feature>
<evidence type="ECO:0000256" key="5">
    <source>
        <dbReference type="SAM" id="MobiDB-lite"/>
    </source>
</evidence>
<dbReference type="Proteomes" id="UP000516437">
    <property type="component" value="Chromosome 6"/>
</dbReference>
<comment type="subcellular location">
    <subcellularLocation>
        <location evidence="1">Nucleus</location>
    </subcellularLocation>
</comment>
<evidence type="ECO:0000313" key="7">
    <source>
        <dbReference type="Proteomes" id="UP000516437"/>
    </source>
</evidence>
<proteinExistence type="predicted"/>
<protein>
    <submittedName>
        <fullName evidence="6">DNA-directed RNA polymerase III subunit RPC4</fullName>
    </submittedName>
</protein>
<gene>
    <name evidence="6" type="ORF">CJ030_MR6G018842</name>
</gene>
<organism evidence="6 7">
    <name type="scientific">Morella rubra</name>
    <name type="common">Chinese bayberry</name>
    <dbReference type="NCBI Taxonomy" id="262757"/>
    <lineage>
        <taxon>Eukaryota</taxon>
        <taxon>Viridiplantae</taxon>
        <taxon>Streptophyta</taxon>
        <taxon>Embryophyta</taxon>
        <taxon>Tracheophyta</taxon>
        <taxon>Spermatophyta</taxon>
        <taxon>Magnoliopsida</taxon>
        <taxon>eudicotyledons</taxon>
        <taxon>Gunneridae</taxon>
        <taxon>Pentapetalae</taxon>
        <taxon>rosids</taxon>
        <taxon>fabids</taxon>
        <taxon>Fagales</taxon>
        <taxon>Myricaceae</taxon>
        <taxon>Morella</taxon>
    </lineage>
</organism>
<keyword evidence="2 6" id="KW-0240">DNA-directed RNA polymerase</keyword>
<accession>A0A6A1V9Q4</accession>
<dbReference type="Pfam" id="PF05132">
    <property type="entry name" value="RNA_pol_Rpc4"/>
    <property type="match status" value="1"/>
</dbReference>